<keyword evidence="1" id="KW-1133">Transmembrane helix</keyword>
<keyword evidence="1" id="KW-0472">Membrane</keyword>
<accession>A0ABR8P955</accession>
<keyword evidence="4" id="KW-1185">Reference proteome</keyword>
<evidence type="ECO:0000313" key="3">
    <source>
        <dbReference type="EMBL" id="MBD5807273.1"/>
    </source>
</evidence>
<evidence type="ECO:0000256" key="1">
    <source>
        <dbReference type="SAM" id="Phobius"/>
    </source>
</evidence>
<dbReference type="InterPro" id="IPR029063">
    <property type="entry name" value="SAM-dependent_MTases_sf"/>
</dbReference>
<dbReference type="GO" id="GO:0032259">
    <property type="term" value="P:methylation"/>
    <property type="evidence" value="ECO:0007669"/>
    <property type="project" value="UniProtKB-KW"/>
</dbReference>
<proteinExistence type="predicted"/>
<keyword evidence="3" id="KW-0808">Transferase</keyword>
<dbReference type="Gene3D" id="3.40.50.150">
    <property type="entry name" value="Vaccinia Virus protein VP39"/>
    <property type="match status" value="1"/>
</dbReference>
<dbReference type="SUPFAM" id="SSF53335">
    <property type="entry name" value="S-adenosyl-L-methionine-dependent methyltransferases"/>
    <property type="match status" value="1"/>
</dbReference>
<evidence type="ECO:0000313" key="4">
    <source>
        <dbReference type="Proteomes" id="UP000704341"/>
    </source>
</evidence>
<dbReference type="InterPro" id="IPR041698">
    <property type="entry name" value="Methyltransf_25"/>
</dbReference>
<dbReference type="RefSeq" id="WP_191668486.1">
    <property type="nucleotide sequence ID" value="NZ_QORN01000041.1"/>
</dbReference>
<organism evidence="3 4">
    <name type="scientific">Limosilactobacillus walteri</name>
    <dbReference type="NCBI Taxonomy" id="2268022"/>
    <lineage>
        <taxon>Bacteria</taxon>
        <taxon>Bacillati</taxon>
        <taxon>Bacillota</taxon>
        <taxon>Bacilli</taxon>
        <taxon>Lactobacillales</taxon>
        <taxon>Lactobacillaceae</taxon>
        <taxon>Limosilactobacillus</taxon>
    </lineage>
</organism>
<keyword evidence="1" id="KW-0812">Transmembrane</keyword>
<dbReference type="PANTHER" id="PTHR45277">
    <property type="entry name" value="EXPRESSED PROTEIN"/>
    <property type="match status" value="1"/>
</dbReference>
<sequence>MRVVIGIIIVVVAFGVIYWLIQRQRGWAKIRTDLKMAGDVQILDMKVGNGKNFIAFARQLTAPGKIIGVVANEKQEQKIRSAIKEAAVADRAKVVLTDITNLAFADHRFDYVIITGLHQVKPAITRGRVLQEAMRVLTAHGTLVIADSGNMQRYEQLLSYYGLKNIQVKRISGHQVLMAKRN</sequence>
<dbReference type="EMBL" id="QORN01000041">
    <property type="protein sequence ID" value="MBD5807273.1"/>
    <property type="molecule type" value="Genomic_DNA"/>
</dbReference>
<protein>
    <submittedName>
        <fullName evidence="3">Methyltransferase domain-containing protein</fullName>
    </submittedName>
</protein>
<name>A0ABR8P955_9LACO</name>
<evidence type="ECO:0000259" key="2">
    <source>
        <dbReference type="Pfam" id="PF13649"/>
    </source>
</evidence>
<feature type="transmembrane region" description="Helical" evidence="1">
    <location>
        <begin position="6"/>
        <end position="21"/>
    </location>
</feature>
<dbReference type="Proteomes" id="UP000704341">
    <property type="component" value="Unassembled WGS sequence"/>
</dbReference>
<dbReference type="PANTHER" id="PTHR45277:SF1">
    <property type="entry name" value="EXPRESSED PROTEIN"/>
    <property type="match status" value="1"/>
</dbReference>
<comment type="caution">
    <text evidence="3">The sequence shown here is derived from an EMBL/GenBank/DDBJ whole genome shotgun (WGS) entry which is preliminary data.</text>
</comment>
<gene>
    <name evidence="3" type="ORF">DTK66_09230</name>
</gene>
<dbReference type="Pfam" id="PF13649">
    <property type="entry name" value="Methyltransf_25"/>
    <property type="match status" value="1"/>
</dbReference>
<reference evidence="3 4" key="1">
    <citation type="submission" date="2018-07" db="EMBL/GenBank/DDBJ databases">
        <title>Phylogenomic Insights into understanding Host Adaptation of Lactobacillus reuteri by a novel species, Lactobacillus spp. M31.</title>
        <authorList>
            <person name="Sharma S."/>
            <person name="Patil P."/>
            <person name="Korpole S."/>
            <person name="Patil P.B."/>
        </authorList>
    </citation>
    <scope>NUCLEOTIDE SEQUENCE [LARGE SCALE GENOMIC DNA]</scope>
    <source>
        <strain evidence="3 4">M31</strain>
    </source>
</reference>
<keyword evidence="3" id="KW-0489">Methyltransferase</keyword>
<dbReference type="GO" id="GO:0008168">
    <property type="term" value="F:methyltransferase activity"/>
    <property type="evidence" value="ECO:0007669"/>
    <property type="project" value="UniProtKB-KW"/>
</dbReference>
<feature type="domain" description="Methyltransferase" evidence="2">
    <location>
        <begin position="42"/>
        <end position="141"/>
    </location>
</feature>